<evidence type="ECO:0000256" key="3">
    <source>
        <dbReference type="ARBA" id="ARBA00023125"/>
    </source>
</evidence>
<dbReference type="Proteomes" id="UP000237000">
    <property type="component" value="Unassembled WGS sequence"/>
</dbReference>
<dbReference type="EMBL" id="JXTC01000051">
    <property type="protein sequence ID" value="PON94492.1"/>
    <property type="molecule type" value="Genomic_DNA"/>
</dbReference>
<dbReference type="SUPFAM" id="SSF54171">
    <property type="entry name" value="DNA-binding domain"/>
    <property type="match status" value="1"/>
</dbReference>
<evidence type="ECO:0000259" key="7">
    <source>
        <dbReference type="PROSITE" id="PS51032"/>
    </source>
</evidence>
<reference evidence="9" key="1">
    <citation type="submission" date="2016-06" db="EMBL/GenBank/DDBJ databases">
        <title>Parallel loss of symbiosis genes in relatives of nitrogen-fixing non-legume Parasponia.</title>
        <authorList>
            <person name="Van Velzen R."/>
            <person name="Holmer R."/>
            <person name="Bu F."/>
            <person name="Rutten L."/>
            <person name="Van Zeijl A."/>
            <person name="Liu W."/>
            <person name="Santuari L."/>
            <person name="Cao Q."/>
            <person name="Sharma T."/>
            <person name="Shen D."/>
            <person name="Roswanjaya Y."/>
            <person name="Wardhani T."/>
            <person name="Kalhor M.S."/>
            <person name="Jansen J."/>
            <person name="Van den Hoogen J."/>
            <person name="Gungor B."/>
            <person name="Hartog M."/>
            <person name="Hontelez J."/>
            <person name="Verver J."/>
            <person name="Yang W.-C."/>
            <person name="Schijlen E."/>
            <person name="Repin R."/>
            <person name="Schilthuizen M."/>
            <person name="Schranz E."/>
            <person name="Heidstra R."/>
            <person name="Miyata K."/>
            <person name="Fedorova E."/>
            <person name="Kohlen W."/>
            <person name="Bisseling T."/>
            <person name="Smit S."/>
            <person name="Geurts R."/>
        </authorList>
    </citation>
    <scope>NUCLEOTIDE SEQUENCE [LARGE SCALE GENOMIC DNA]</scope>
    <source>
        <strain evidence="9">cv. RG33-2</strain>
    </source>
</reference>
<dbReference type="AlphaFoldDB" id="A0A2P5F9M5"/>
<organism evidence="8 9">
    <name type="scientific">Trema orientale</name>
    <name type="common">Charcoal tree</name>
    <name type="synonym">Celtis orientalis</name>
    <dbReference type="NCBI Taxonomy" id="63057"/>
    <lineage>
        <taxon>Eukaryota</taxon>
        <taxon>Viridiplantae</taxon>
        <taxon>Streptophyta</taxon>
        <taxon>Embryophyta</taxon>
        <taxon>Tracheophyta</taxon>
        <taxon>Spermatophyta</taxon>
        <taxon>Magnoliopsida</taxon>
        <taxon>eudicotyledons</taxon>
        <taxon>Gunneridae</taxon>
        <taxon>Pentapetalae</taxon>
        <taxon>rosids</taxon>
        <taxon>fabids</taxon>
        <taxon>Rosales</taxon>
        <taxon>Cannabaceae</taxon>
        <taxon>Trema</taxon>
    </lineage>
</organism>
<dbReference type="OrthoDB" id="1276482at2759"/>
<feature type="region of interest" description="Disordered" evidence="6">
    <location>
        <begin position="80"/>
        <end position="118"/>
    </location>
</feature>
<evidence type="ECO:0000313" key="8">
    <source>
        <dbReference type="EMBL" id="PON94492.1"/>
    </source>
</evidence>
<dbReference type="SMART" id="SM00380">
    <property type="entry name" value="AP2"/>
    <property type="match status" value="1"/>
</dbReference>
<dbReference type="InterPro" id="IPR050913">
    <property type="entry name" value="AP2/ERF_ERF"/>
</dbReference>
<keyword evidence="2" id="KW-0805">Transcription regulation</keyword>
<dbReference type="GO" id="GO:0003677">
    <property type="term" value="F:DNA binding"/>
    <property type="evidence" value="ECO:0007669"/>
    <property type="project" value="UniProtKB-KW"/>
</dbReference>
<accession>A0A2P5F9M5</accession>
<dbReference type="CDD" id="cd00018">
    <property type="entry name" value="AP2"/>
    <property type="match status" value="1"/>
</dbReference>
<dbReference type="PROSITE" id="PS51032">
    <property type="entry name" value="AP2_ERF"/>
    <property type="match status" value="1"/>
</dbReference>
<dbReference type="InParanoid" id="A0A2P5F9M5"/>
<dbReference type="GO" id="GO:0003700">
    <property type="term" value="F:DNA-binding transcription factor activity"/>
    <property type="evidence" value="ECO:0007669"/>
    <property type="project" value="InterPro"/>
</dbReference>
<evidence type="ECO:0000313" key="9">
    <source>
        <dbReference type="Proteomes" id="UP000237000"/>
    </source>
</evidence>
<feature type="domain" description="AP2/ERF" evidence="7">
    <location>
        <begin position="116"/>
        <end position="175"/>
    </location>
</feature>
<dbReference type="PANTHER" id="PTHR31194">
    <property type="entry name" value="SHN SHINE , DNA BINDING / TRANSCRIPTION FACTOR"/>
    <property type="match status" value="1"/>
</dbReference>
<dbReference type="STRING" id="63057.A0A2P5F9M5"/>
<evidence type="ECO:0000256" key="6">
    <source>
        <dbReference type="SAM" id="MobiDB-lite"/>
    </source>
</evidence>
<evidence type="ECO:0000256" key="5">
    <source>
        <dbReference type="ARBA" id="ARBA00023242"/>
    </source>
</evidence>
<dbReference type="PANTHER" id="PTHR31194:SF187">
    <property type="entry name" value="ETHYLENE-RESPONSIVE TRANSCRIPTION FACTOR ERF118-LIKE"/>
    <property type="match status" value="1"/>
</dbReference>
<keyword evidence="5" id="KW-0539">Nucleus</keyword>
<evidence type="ECO:0000256" key="2">
    <source>
        <dbReference type="ARBA" id="ARBA00023015"/>
    </source>
</evidence>
<comment type="caution">
    <text evidence="8">The sequence shown here is derived from an EMBL/GenBank/DDBJ whole genome shotgun (WGS) entry which is preliminary data.</text>
</comment>
<keyword evidence="3" id="KW-0238">DNA-binding</keyword>
<evidence type="ECO:0000256" key="1">
    <source>
        <dbReference type="ARBA" id="ARBA00004123"/>
    </source>
</evidence>
<sequence>MPGIKNDFLNKDLNHKKGKTKKLTKAENYSSSMKRVRIIYHDPYATDSSSEDDEGYDMNKHRSRGSKRFVSEILVPDLSVKSSSPASHSHDNSDKAKFAMSSIPGKVDGTRRSSSMYKGVRRRKWGKYAAEIRDPIRGGRLWLGTFNTPEEASVAYQKKAREFEIMRKVERERFTKTKSESESFDLSEKTKDSFVDDASFAKLSLEVAKPLSPSSVLDVSSAAASHGTEVNIKQELCNVESDCEEEQMVFDMLEEPIISPLETEEFDLGIDKNHPLFENDFDQFFDGADLVNDYTLCGYENGEAGDLLPLPPLDFDFGMQGLAWVDETLNMACP</sequence>
<dbReference type="GO" id="GO:0005634">
    <property type="term" value="C:nucleus"/>
    <property type="evidence" value="ECO:0007669"/>
    <property type="project" value="UniProtKB-SubCell"/>
</dbReference>
<evidence type="ECO:0000256" key="4">
    <source>
        <dbReference type="ARBA" id="ARBA00023163"/>
    </source>
</evidence>
<dbReference type="InterPro" id="IPR036955">
    <property type="entry name" value="AP2/ERF_dom_sf"/>
</dbReference>
<dbReference type="InterPro" id="IPR001471">
    <property type="entry name" value="AP2/ERF_dom"/>
</dbReference>
<feature type="compositionally biased region" description="Basic and acidic residues" evidence="6">
    <location>
        <begin position="88"/>
        <end position="97"/>
    </location>
</feature>
<gene>
    <name evidence="8" type="primary">TorERF76</name>
    <name evidence="8" type="ORF">TorRG33x02_097390</name>
</gene>
<dbReference type="Gene3D" id="3.30.730.10">
    <property type="entry name" value="AP2/ERF domain"/>
    <property type="match status" value="1"/>
</dbReference>
<feature type="region of interest" description="Disordered" evidence="6">
    <location>
        <begin position="1"/>
        <end position="28"/>
    </location>
</feature>
<feature type="region of interest" description="Disordered" evidence="6">
    <location>
        <begin position="43"/>
        <end position="62"/>
    </location>
</feature>
<name>A0A2P5F9M5_TREOI</name>
<keyword evidence="9" id="KW-1185">Reference proteome</keyword>
<proteinExistence type="predicted"/>
<dbReference type="Pfam" id="PF00847">
    <property type="entry name" value="AP2"/>
    <property type="match status" value="1"/>
</dbReference>
<keyword evidence="4" id="KW-0804">Transcription</keyword>
<comment type="subcellular location">
    <subcellularLocation>
        <location evidence="1">Nucleus</location>
    </subcellularLocation>
</comment>
<protein>
    <submittedName>
        <fullName evidence="8">AP2/ERF transcription factor</fullName>
    </submittedName>
</protein>
<dbReference type="PRINTS" id="PR00367">
    <property type="entry name" value="ETHRSPELEMNT"/>
</dbReference>
<dbReference type="InterPro" id="IPR016177">
    <property type="entry name" value="DNA-bd_dom_sf"/>
</dbReference>